<feature type="transmembrane region" description="Helical" evidence="2">
    <location>
        <begin position="120"/>
        <end position="137"/>
    </location>
</feature>
<keyword evidence="2" id="KW-0812">Transmembrane</keyword>
<evidence type="ECO:0000256" key="1">
    <source>
        <dbReference type="SAM" id="MobiDB-lite"/>
    </source>
</evidence>
<feature type="compositionally biased region" description="Acidic residues" evidence="1">
    <location>
        <begin position="203"/>
        <end position="213"/>
    </location>
</feature>
<evidence type="ECO:0000313" key="4">
    <source>
        <dbReference type="Proteomes" id="UP001187531"/>
    </source>
</evidence>
<keyword evidence="2" id="KW-0472">Membrane</keyword>
<protein>
    <submittedName>
        <fullName evidence="3">Uncharacterized protein</fullName>
    </submittedName>
</protein>
<feature type="transmembrane region" description="Helical" evidence="2">
    <location>
        <begin position="57"/>
        <end position="77"/>
    </location>
</feature>
<feature type="region of interest" description="Disordered" evidence="1">
    <location>
        <begin position="197"/>
        <end position="231"/>
    </location>
</feature>
<proteinExistence type="predicted"/>
<accession>A0AA88I2T1</accession>
<evidence type="ECO:0000313" key="3">
    <source>
        <dbReference type="EMBL" id="KAK2717151.1"/>
    </source>
</evidence>
<evidence type="ECO:0000256" key="2">
    <source>
        <dbReference type="SAM" id="Phobius"/>
    </source>
</evidence>
<dbReference type="Proteomes" id="UP001187531">
    <property type="component" value="Unassembled WGS sequence"/>
</dbReference>
<organism evidence="3 4">
    <name type="scientific">Artemia franciscana</name>
    <name type="common">Brine shrimp</name>
    <name type="synonym">Artemia sanfranciscana</name>
    <dbReference type="NCBI Taxonomy" id="6661"/>
    <lineage>
        <taxon>Eukaryota</taxon>
        <taxon>Metazoa</taxon>
        <taxon>Ecdysozoa</taxon>
        <taxon>Arthropoda</taxon>
        <taxon>Crustacea</taxon>
        <taxon>Branchiopoda</taxon>
        <taxon>Anostraca</taxon>
        <taxon>Artemiidae</taxon>
        <taxon>Artemia</taxon>
    </lineage>
</organism>
<feature type="compositionally biased region" description="Polar residues" evidence="1">
    <location>
        <begin position="218"/>
        <end position="229"/>
    </location>
</feature>
<gene>
    <name evidence="3" type="ORF">QYM36_007327</name>
</gene>
<feature type="transmembrane region" description="Helical" evidence="2">
    <location>
        <begin position="149"/>
        <end position="175"/>
    </location>
</feature>
<feature type="non-terminal residue" evidence="3">
    <location>
        <position position="273"/>
    </location>
</feature>
<dbReference type="AlphaFoldDB" id="A0AA88I2T1"/>
<keyword evidence="2" id="KW-1133">Transmembrane helix</keyword>
<name>A0AA88I2T1_ARTSF</name>
<keyword evidence="4" id="KW-1185">Reference proteome</keyword>
<comment type="caution">
    <text evidence="3">The sequence shown here is derived from an EMBL/GenBank/DDBJ whole genome shotgun (WGS) entry which is preliminary data.</text>
</comment>
<reference evidence="3" key="1">
    <citation type="submission" date="2023-07" db="EMBL/GenBank/DDBJ databases">
        <title>Chromosome-level genome assembly of Artemia franciscana.</title>
        <authorList>
            <person name="Jo E."/>
        </authorList>
    </citation>
    <scope>NUCLEOTIDE SEQUENCE</scope>
    <source>
        <tissue evidence="3">Whole body</tissue>
    </source>
</reference>
<sequence>RQYCPISSSIINTTLPKDGLILQEISNAMERTTTEKPEREARGYSSKFQWLANIGRGIHFFFLMSVSIIHNLTWVHFKPPSTASPILVTQFEIVQGTCNTAINIWKTLFFSIDVLSEEKVLFIVTQILTAIIFESYVPRLLFWCHPPLFSWIAKFIVTFLSCCTWPISWGLAWILENIVHGSFKEFWKSLKSEKSESQQEGEYSTEEIPDSTEENVGGTESDTTSPNSSRRQDESIIWRRIRHDFIHITIMWREIIEDGKKIDLSKFYPVIIF</sequence>
<dbReference type="EMBL" id="JAVRJZ010000011">
    <property type="protein sequence ID" value="KAK2717151.1"/>
    <property type="molecule type" value="Genomic_DNA"/>
</dbReference>